<dbReference type="InterPro" id="IPR011335">
    <property type="entry name" value="Restrct_endonuc-II-like"/>
</dbReference>
<name>A0A1R0KW71_9PSEU</name>
<feature type="domain" description="DUF559" evidence="1">
    <location>
        <begin position="232"/>
        <end position="296"/>
    </location>
</feature>
<evidence type="ECO:0000313" key="2">
    <source>
        <dbReference type="EMBL" id="OLZ53271.1"/>
    </source>
</evidence>
<dbReference type="STRING" id="76021.BS329_10670"/>
<dbReference type="Proteomes" id="UP000187486">
    <property type="component" value="Unassembled WGS sequence"/>
</dbReference>
<sequence>MGHRRVVSRNLTSEFSGPFLGSHAVSEGDLTRAQLRSGLYNRLFQDVYAPAGIRQDHGLRCKAAALVVPDGAVLTGCSAATVRGFPFALADDPVEFVVPEQEGFHGLCGAHLRRTRLLGEDFEPWRDGRIATPLRMTMDILTNTRLHRSFPRVVGFLDVLLRAGFVDRDALEGYLRSRHDHGIVRARQAFALSDGRAESIPESEVRVWLNLHDIEAEPQVEVYRDDHFLGRLDLAIREAKLAIEYDGAWHLEGEQPRLDARRRALIEAEGWEFIVITKEELYVDPKAMVHRVRAALAARV</sequence>
<keyword evidence="3" id="KW-1185">Reference proteome</keyword>
<dbReference type="AlphaFoldDB" id="A0A1R0KW71"/>
<dbReference type="SUPFAM" id="SSF52980">
    <property type="entry name" value="Restriction endonuclease-like"/>
    <property type="match status" value="1"/>
</dbReference>
<reference evidence="2 3" key="1">
    <citation type="submission" date="2016-01" db="EMBL/GenBank/DDBJ databases">
        <title>Amycolatopsis coloradensis genome sequencing and assembly.</title>
        <authorList>
            <person name="Mayilraj S."/>
        </authorList>
    </citation>
    <scope>NUCLEOTIDE SEQUENCE [LARGE SCALE GENOMIC DNA]</scope>
    <source>
        <strain evidence="2 3">DSM 44225</strain>
    </source>
</reference>
<gene>
    <name evidence="2" type="ORF">BS329_10670</name>
</gene>
<dbReference type="Gene3D" id="3.40.960.10">
    <property type="entry name" value="VSR Endonuclease"/>
    <property type="match status" value="1"/>
</dbReference>
<organism evidence="2 3">
    <name type="scientific">Amycolatopsis coloradensis</name>
    <dbReference type="NCBI Taxonomy" id="76021"/>
    <lineage>
        <taxon>Bacteria</taxon>
        <taxon>Bacillati</taxon>
        <taxon>Actinomycetota</taxon>
        <taxon>Actinomycetes</taxon>
        <taxon>Pseudonocardiales</taxon>
        <taxon>Pseudonocardiaceae</taxon>
        <taxon>Amycolatopsis</taxon>
    </lineage>
</organism>
<dbReference type="InterPro" id="IPR007569">
    <property type="entry name" value="DUF559"/>
</dbReference>
<accession>A0A1R0KW71</accession>
<evidence type="ECO:0000259" key="1">
    <source>
        <dbReference type="Pfam" id="PF04480"/>
    </source>
</evidence>
<evidence type="ECO:0000313" key="3">
    <source>
        <dbReference type="Proteomes" id="UP000187486"/>
    </source>
</evidence>
<proteinExistence type="predicted"/>
<comment type="caution">
    <text evidence="2">The sequence shown here is derived from an EMBL/GenBank/DDBJ whole genome shotgun (WGS) entry which is preliminary data.</text>
</comment>
<protein>
    <recommendedName>
        <fullName evidence="1">DUF559 domain-containing protein</fullName>
    </recommendedName>
</protein>
<dbReference type="EMBL" id="MQUQ01000005">
    <property type="protein sequence ID" value="OLZ53271.1"/>
    <property type="molecule type" value="Genomic_DNA"/>
</dbReference>
<dbReference type="Pfam" id="PF04480">
    <property type="entry name" value="DUF559"/>
    <property type="match status" value="1"/>
</dbReference>